<feature type="transmembrane region" description="Helical" evidence="1">
    <location>
        <begin position="7"/>
        <end position="31"/>
    </location>
</feature>
<comment type="caution">
    <text evidence="3">The sequence shown here is derived from an EMBL/GenBank/DDBJ whole genome shotgun (WGS) entry which is preliminary data.</text>
</comment>
<keyword evidence="1" id="KW-0472">Membrane</keyword>
<dbReference type="InterPro" id="IPR051532">
    <property type="entry name" value="Ester_Hydrolysis_Enzymes"/>
</dbReference>
<evidence type="ECO:0000259" key="2">
    <source>
        <dbReference type="Pfam" id="PF13472"/>
    </source>
</evidence>
<dbReference type="Pfam" id="PF13472">
    <property type="entry name" value="Lipase_GDSL_2"/>
    <property type="match status" value="1"/>
</dbReference>
<feature type="domain" description="SGNH hydrolase-type esterase" evidence="2">
    <location>
        <begin position="62"/>
        <end position="249"/>
    </location>
</feature>
<organism evidence="3 4">
    <name type="scientific">Paenactinomyces guangxiensis</name>
    <dbReference type="NCBI Taxonomy" id="1490290"/>
    <lineage>
        <taxon>Bacteria</taxon>
        <taxon>Bacillati</taxon>
        <taxon>Bacillota</taxon>
        <taxon>Bacilli</taxon>
        <taxon>Bacillales</taxon>
        <taxon>Thermoactinomycetaceae</taxon>
        <taxon>Paenactinomyces</taxon>
    </lineage>
</organism>
<evidence type="ECO:0000313" key="3">
    <source>
        <dbReference type="EMBL" id="MBA4495774.1"/>
    </source>
</evidence>
<dbReference type="PANTHER" id="PTHR30383">
    <property type="entry name" value="THIOESTERASE 1/PROTEASE 1/LYSOPHOSPHOLIPASE L1"/>
    <property type="match status" value="1"/>
</dbReference>
<dbReference type="InterPro" id="IPR013830">
    <property type="entry name" value="SGNH_hydro"/>
</dbReference>
<protein>
    <recommendedName>
        <fullName evidence="2">SGNH hydrolase-type esterase domain-containing protein</fullName>
    </recommendedName>
</protein>
<sequence>MKTKKRTLWFSVHLISVLSFIFLAFGFILAVKEVIHPQKATNSVKPKPKLASITENGMLVGLGDSLTRGVGDFSGQGYFGMVKKELQKDEINQFSAVNLAISGQTSSQLVNQVKQDRVKELVKSAKWITMTIGGNDLFRGSGGLDKIDEKAAAKSRLVYEQNLNTILTEMRKQNPEATIFMFGLYNPFGDLAEEKKSSRLVSEWNQTIHNVSANFDRVVIVPTFDLFQLNPRHYLYSDHFHPNQQGYERMAERLLQVIKDQPKKGDTADEN</sequence>
<keyword evidence="1" id="KW-1133">Transmembrane helix</keyword>
<reference evidence="3 4" key="1">
    <citation type="submission" date="2020-07" db="EMBL/GenBank/DDBJ databases">
        <authorList>
            <person name="Feng H."/>
        </authorList>
    </citation>
    <scope>NUCLEOTIDE SEQUENCE [LARGE SCALE GENOMIC DNA]</scope>
    <source>
        <strain evidence="4">s-10</strain>
    </source>
</reference>
<proteinExistence type="predicted"/>
<dbReference type="InterPro" id="IPR036514">
    <property type="entry name" value="SGNH_hydro_sf"/>
</dbReference>
<dbReference type="AlphaFoldDB" id="A0A7W1WTJ9"/>
<evidence type="ECO:0000256" key="1">
    <source>
        <dbReference type="SAM" id="Phobius"/>
    </source>
</evidence>
<dbReference type="Proteomes" id="UP000535491">
    <property type="component" value="Unassembled WGS sequence"/>
</dbReference>
<evidence type="ECO:0000313" key="4">
    <source>
        <dbReference type="Proteomes" id="UP000535491"/>
    </source>
</evidence>
<dbReference type="Gene3D" id="3.40.50.1110">
    <property type="entry name" value="SGNH hydrolase"/>
    <property type="match status" value="1"/>
</dbReference>
<dbReference type="EMBL" id="JACEIQ010000018">
    <property type="protein sequence ID" value="MBA4495774.1"/>
    <property type="molecule type" value="Genomic_DNA"/>
</dbReference>
<accession>A0A7W1WTJ9</accession>
<dbReference type="SUPFAM" id="SSF52266">
    <property type="entry name" value="SGNH hydrolase"/>
    <property type="match status" value="1"/>
</dbReference>
<dbReference type="GO" id="GO:0004622">
    <property type="term" value="F:phosphatidylcholine lysophospholipase activity"/>
    <property type="evidence" value="ECO:0007669"/>
    <property type="project" value="TreeGrafter"/>
</dbReference>
<gene>
    <name evidence="3" type="ORF">H1191_15880</name>
</gene>
<keyword evidence="1" id="KW-0812">Transmembrane</keyword>
<keyword evidence="4" id="KW-1185">Reference proteome</keyword>
<dbReference type="RefSeq" id="WP_181753588.1">
    <property type="nucleotide sequence ID" value="NZ_JACEIQ010000018.1"/>
</dbReference>
<dbReference type="PANTHER" id="PTHR30383:SF27">
    <property type="entry name" value="SPORE GERMINATION LIPASE LIPC"/>
    <property type="match status" value="1"/>
</dbReference>
<name>A0A7W1WTJ9_9BACL</name>